<organism evidence="6 7">
    <name type="scientific">Aspergillus avenaceus</name>
    <dbReference type="NCBI Taxonomy" id="36643"/>
    <lineage>
        <taxon>Eukaryota</taxon>
        <taxon>Fungi</taxon>
        <taxon>Dikarya</taxon>
        <taxon>Ascomycota</taxon>
        <taxon>Pezizomycotina</taxon>
        <taxon>Eurotiomycetes</taxon>
        <taxon>Eurotiomycetidae</taxon>
        <taxon>Eurotiales</taxon>
        <taxon>Aspergillaceae</taxon>
        <taxon>Aspergillus</taxon>
        <taxon>Aspergillus subgen. Circumdati</taxon>
    </lineage>
</organism>
<feature type="domain" description="AMP-dependent synthetase/ligase" evidence="3">
    <location>
        <begin position="61"/>
        <end position="350"/>
    </location>
</feature>
<reference evidence="6 7" key="1">
    <citation type="submission" date="2019-04" db="EMBL/GenBank/DDBJ databases">
        <title>Friends and foes A comparative genomics study of 23 Aspergillus species from section Flavi.</title>
        <authorList>
            <consortium name="DOE Joint Genome Institute"/>
            <person name="Kjaerbolling I."/>
            <person name="Vesth T."/>
            <person name="Frisvad J.C."/>
            <person name="Nybo J.L."/>
            <person name="Theobald S."/>
            <person name="Kildgaard S."/>
            <person name="Isbrandt T."/>
            <person name="Kuo A."/>
            <person name="Sato A."/>
            <person name="Lyhne E.K."/>
            <person name="Kogle M.E."/>
            <person name="Wiebenga A."/>
            <person name="Kun R.S."/>
            <person name="Lubbers R.J."/>
            <person name="Makela M.R."/>
            <person name="Barry K."/>
            <person name="Chovatia M."/>
            <person name="Clum A."/>
            <person name="Daum C."/>
            <person name="Haridas S."/>
            <person name="He G."/>
            <person name="LaButti K."/>
            <person name="Lipzen A."/>
            <person name="Mondo S."/>
            <person name="Riley R."/>
            <person name="Salamov A."/>
            <person name="Simmons B.A."/>
            <person name="Magnuson J.K."/>
            <person name="Henrissat B."/>
            <person name="Mortensen U.H."/>
            <person name="Larsen T.O."/>
            <person name="Devries R.P."/>
            <person name="Grigoriev I.V."/>
            <person name="Machida M."/>
            <person name="Baker S.E."/>
            <person name="Andersen M.R."/>
        </authorList>
    </citation>
    <scope>NUCLEOTIDE SEQUENCE [LARGE SCALE GENOMIC DNA]</scope>
    <source>
        <strain evidence="6 7">IBT 18842</strain>
    </source>
</reference>
<evidence type="ECO:0008006" key="8">
    <source>
        <dbReference type="Google" id="ProtNLM"/>
    </source>
</evidence>
<dbReference type="AlphaFoldDB" id="A0A5N6TVP1"/>
<dbReference type="Pfam" id="PF07993">
    <property type="entry name" value="NAD_binding_4"/>
    <property type="match status" value="1"/>
</dbReference>
<dbReference type="PROSITE" id="PS00455">
    <property type="entry name" value="AMP_BINDING"/>
    <property type="match status" value="1"/>
</dbReference>
<evidence type="ECO:0000256" key="2">
    <source>
        <dbReference type="ARBA" id="ARBA00022553"/>
    </source>
</evidence>
<dbReference type="Gene3D" id="1.10.1200.10">
    <property type="entry name" value="ACP-like"/>
    <property type="match status" value="1"/>
</dbReference>
<keyword evidence="7" id="KW-1185">Reference proteome</keyword>
<accession>A0A5N6TVP1</accession>
<feature type="domain" description="Carrier" evidence="4">
    <location>
        <begin position="567"/>
        <end position="633"/>
    </location>
</feature>
<dbReference type="InterPro" id="IPR000873">
    <property type="entry name" value="AMP-dep_synth/lig_dom"/>
</dbReference>
<keyword evidence="1" id="KW-0596">Phosphopantetheine</keyword>
<dbReference type="PANTHER" id="PTHR43439">
    <property type="entry name" value="PHENYLACETATE-COENZYME A LIGASE"/>
    <property type="match status" value="1"/>
</dbReference>
<evidence type="ECO:0000259" key="4">
    <source>
        <dbReference type="Pfam" id="PF00550"/>
    </source>
</evidence>
<dbReference type="Proteomes" id="UP000325780">
    <property type="component" value="Unassembled WGS sequence"/>
</dbReference>
<dbReference type="Gene3D" id="3.40.50.720">
    <property type="entry name" value="NAD(P)-binding Rossmann-like Domain"/>
    <property type="match status" value="1"/>
</dbReference>
<dbReference type="Pfam" id="PF23562">
    <property type="entry name" value="AMP-binding_C_3"/>
    <property type="match status" value="1"/>
</dbReference>
<dbReference type="InterPro" id="IPR051414">
    <property type="entry name" value="Adenylate-forming_Reductase"/>
</dbReference>
<evidence type="ECO:0000259" key="3">
    <source>
        <dbReference type="Pfam" id="PF00501"/>
    </source>
</evidence>
<gene>
    <name evidence="6" type="ORF">BDV25DRAFT_154564</name>
</gene>
<dbReference type="InterPro" id="IPR042099">
    <property type="entry name" value="ANL_N_sf"/>
</dbReference>
<dbReference type="SUPFAM" id="SSF56801">
    <property type="entry name" value="Acetyl-CoA synthetase-like"/>
    <property type="match status" value="1"/>
</dbReference>
<evidence type="ECO:0000313" key="6">
    <source>
        <dbReference type="EMBL" id="KAE8150350.1"/>
    </source>
</evidence>
<protein>
    <recommendedName>
        <fullName evidence="8">NRPS-like enzyme</fullName>
    </recommendedName>
</protein>
<feature type="domain" description="Thioester reductase (TE)" evidence="5">
    <location>
        <begin position="679"/>
        <end position="911"/>
    </location>
</feature>
<dbReference type="InterPro" id="IPR036736">
    <property type="entry name" value="ACP-like_sf"/>
</dbReference>
<evidence type="ECO:0000259" key="5">
    <source>
        <dbReference type="Pfam" id="PF07993"/>
    </source>
</evidence>
<dbReference type="Pfam" id="PF00501">
    <property type="entry name" value="AMP-binding"/>
    <property type="match status" value="1"/>
</dbReference>
<dbReference type="OrthoDB" id="429813at2759"/>
<dbReference type="EMBL" id="ML742096">
    <property type="protein sequence ID" value="KAE8150350.1"/>
    <property type="molecule type" value="Genomic_DNA"/>
</dbReference>
<evidence type="ECO:0000256" key="1">
    <source>
        <dbReference type="ARBA" id="ARBA00022450"/>
    </source>
</evidence>
<dbReference type="Gene3D" id="3.40.50.12780">
    <property type="entry name" value="N-terminal domain of ligase-like"/>
    <property type="match status" value="1"/>
</dbReference>
<name>A0A5N6TVP1_ASPAV</name>
<dbReference type="InterPro" id="IPR013120">
    <property type="entry name" value="FAR_NAD-bd"/>
</dbReference>
<evidence type="ECO:0000313" key="7">
    <source>
        <dbReference type="Proteomes" id="UP000325780"/>
    </source>
</evidence>
<dbReference type="SUPFAM" id="SSF51735">
    <property type="entry name" value="NAD(P)-binding Rossmann-fold domains"/>
    <property type="match status" value="1"/>
</dbReference>
<sequence length="1054" mass="116722">MGIPQYDGASDKAPKTTGQEQLIARFGRLHVLDDFIRLRAADIDQHPILAYPKPSSSDVASYEYFTGQDLDCMVDQTVSTLMDCGFRPPRNNGAVVALFTHSDLNMVVTFFALSRLGYTVMMLSPRLSAAACVSLLDMVGCDTILYGQTPSIRTTMGEILRLKLIACRPIMERPSLDDCQETDVIVLHRNRNPEVQKEKIALILHSSGSTGMPKPLYLSHKALMTHPLRGPGLTSFNSLPWYHLHGLSTALQAMYMRRVAYMWDASLPLTASSVTAALEAAQPESVQGVPYVLQLLVDSPRGLNALRQCKLVTYGGAPCPDELGDRLVAERVRFGGSFGLTEAGLVAESISRPAGDPFWNYMKFFDNIQRFIWMKPISDDLFECVYLSGHPALTASNSDEPPGSYHSRDVFTPHPTIPDRWKYVTRIDDRITLVNGEKVLPLPIEGSIKQSPFIQEAVVVGVNKSVPGLLVFRPEQTKDFSDDVYLDVIWPTVEDANSRAEQFSQISRDMIKVLPVDSVCPRTDKGSMIRAQVYAKYADVIEEMYTRLEEDTDGTLELNVNSTEDHLIKLCQNELGFPLSSTQSDFFAEGMDSLKAMHLRRLILRDFKISDCKSIGQNVVFETGTITRLAEHIHAIQSGQDTTTEDEVSTMPDLIQKYSSFGTHKPAPALASTNKSVIVTGATGSIGAHTLYKLLIDDTVSTIYCLTRRTQPKEEILSALAKKGLEVAPFRSKKIIALHSALDQPNLGLSDSTLAQMRRSVSLIIHTAWPVNFNLPLSSFEPHIQGVHNLLQFSLSVHLPSPAVMLFCSSVSTALGANTPSIPESPIEDLTSALGMGYGRSKLIGERIVSAARQSGARAYSLRIGQVSGHSKKGLWNDSEALPSIIRSSLTLKSLPDLKTTCSWLPVDKLACSILEIAKACAANTPEDRETNPRTGQYLDDTVYNLSNSRLFTWSAMLSALEQSGFEFETVPFAEWLNRLRDSEARGEEMVNPAVKLVDHYESMYGTGSPPPKTFVTEKAERDSNTLRNGRLRIVQDGILRRYAQDWLKRWKTA</sequence>
<proteinExistence type="predicted"/>
<dbReference type="InterPro" id="IPR036291">
    <property type="entry name" value="NAD(P)-bd_dom_sf"/>
</dbReference>
<dbReference type="SUPFAM" id="SSF47336">
    <property type="entry name" value="ACP-like"/>
    <property type="match status" value="1"/>
</dbReference>
<dbReference type="PANTHER" id="PTHR43439:SF2">
    <property type="entry name" value="ENZYME, PUTATIVE (JCVI)-RELATED"/>
    <property type="match status" value="1"/>
</dbReference>
<dbReference type="Pfam" id="PF00550">
    <property type="entry name" value="PP-binding"/>
    <property type="match status" value="1"/>
</dbReference>
<dbReference type="InterPro" id="IPR009081">
    <property type="entry name" value="PP-bd_ACP"/>
</dbReference>
<keyword evidence="2" id="KW-0597">Phosphoprotein</keyword>
<dbReference type="InterPro" id="IPR020845">
    <property type="entry name" value="AMP-binding_CS"/>
</dbReference>